<dbReference type="AlphaFoldDB" id="A0AB39D2Q6"/>
<evidence type="ECO:0000313" key="2">
    <source>
        <dbReference type="EMBL" id="XDJ48285.1"/>
    </source>
</evidence>
<organism evidence="2">
    <name type="scientific">Castellaniella ginsengisoli</name>
    <dbReference type="NCBI Taxonomy" id="546114"/>
    <lineage>
        <taxon>Bacteria</taxon>
        <taxon>Pseudomonadati</taxon>
        <taxon>Pseudomonadota</taxon>
        <taxon>Betaproteobacteria</taxon>
        <taxon>Burkholderiales</taxon>
        <taxon>Alcaligenaceae</taxon>
        <taxon>Castellaniella</taxon>
    </lineage>
</organism>
<dbReference type="RefSeq" id="WP_368640437.1">
    <property type="nucleotide sequence ID" value="NZ_CP158254.1"/>
</dbReference>
<name>A0AB39D2Q6_9BURK</name>
<proteinExistence type="predicted"/>
<accession>A0AB39D2Q6</accession>
<gene>
    <name evidence="2" type="ORF">ABRZ04_04280</name>
</gene>
<evidence type="ECO:0000256" key="1">
    <source>
        <dbReference type="SAM" id="MobiDB-lite"/>
    </source>
</evidence>
<reference evidence="2" key="1">
    <citation type="submission" date="2024-05" db="EMBL/GenBank/DDBJ databases">
        <authorList>
            <person name="Luo Y.-C."/>
            <person name="Nicholds J."/>
            <person name="Mortimer T."/>
            <person name="Maboni G."/>
        </authorList>
    </citation>
    <scope>NUCLEOTIDE SEQUENCE</scope>
    <source>
        <strain evidence="2">151836</strain>
    </source>
</reference>
<sequence>MGDMGDYWRDVKPDMKERSQRKRAANRKSGATILHAAGVPFESKNGGAHLIVQARDHVVDYWPGTGKWATRGHQFTLVGRGIAGLMQHIKGQKS</sequence>
<protein>
    <submittedName>
        <fullName evidence="2">Uncharacterized protein</fullName>
    </submittedName>
</protein>
<feature type="compositionally biased region" description="Basic and acidic residues" evidence="1">
    <location>
        <begin position="1"/>
        <end position="18"/>
    </location>
</feature>
<feature type="region of interest" description="Disordered" evidence="1">
    <location>
        <begin position="1"/>
        <end position="29"/>
    </location>
</feature>
<dbReference type="EMBL" id="CP158254">
    <property type="protein sequence ID" value="XDJ48285.1"/>
    <property type="molecule type" value="Genomic_DNA"/>
</dbReference>